<feature type="transmembrane region" description="Helical" evidence="13">
    <location>
        <begin position="161"/>
        <end position="177"/>
    </location>
</feature>
<dbReference type="InterPro" id="IPR005467">
    <property type="entry name" value="His_kinase_dom"/>
</dbReference>
<feature type="transmembrane region" description="Helical" evidence="13">
    <location>
        <begin position="409"/>
        <end position="436"/>
    </location>
</feature>
<evidence type="ECO:0000256" key="7">
    <source>
        <dbReference type="ARBA" id="ARBA00022692"/>
    </source>
</evidence>
<evidence type="ECO:0000313" key="15">
    <source>
        <dbReference type="EMBL" id="MBO0947179.1"/>
    </source>
</evidence>
<dbReference type="Gene3D" id="1.10.287.130">
    <property type="match status" value="1"/>
</dbReference>
<dbReference type="PROSITE" id="PS50109">
    <property type="entry name" value="HIS_KIN"/>
    <property type="match status" value="1"/>
</dbReference>
<feature type="coiled-coil region" evidence="12">
    <location>
        <begin position="635"/>
        <end position="669"/>
    </location>
</feature>
<dbReference type="InterPro" id="IPR004358">
    <property type="entry name" value="Sig_transdc_His_kin-like_C"/>
</dbReference>
<accession>A0ABS3JB13</accession>
<name>A0ABS3JB13_9BACT</name>
<dbReference type="Pfam" id="PF00512">
    <property type="entry name" value="HisKA"/>
    <property type="match status" value="1"/>
</dbReference>
<dbReference type="PANTHER" id="PTHR43711">
    <property type="entry name" value="TWO-COMPONENT HISTIDINE KINASE"/>
    <property type="match status" value="1"/>
</dbReference>
<feature type="transmembrane region" description="Helical" evidence="13">
    <location>
        <begin position="189"/>
        <end position="216"/>
    </location>
</feature>
<dbReference type="CDD" id="cd10322">
    <property type="entry name" value="SLC5sbd"/>
    <property type="match status" value="1"/>
</dbReference>
<protein>
    <recommendedName>
        <fullName evidence="4">histidine kinase</fullName>
        <ecNumber evidence="4">2.7.13.3</ecNumber>
    </recommendedName>
</protein>
<keyword evidence="6" id="KW-0808">Transferase</keyword>
<dbReference type="InterPro" id="IPR036097">
    <property type="entry name" value="HisK_dim/P_sf"/>
</dbReference>
<dbReference type="EC" id="2.7.13.3" evidence="4"/>
<dbReference type="EMBL" id="JAFMYW010000001">
    <property type="protein sequence ID" value="MBO0947179.1"/>
    <property type="molecule type" value="Genomic_DNA"/>
</dbReference>
<gene>
    <name evidence="15" type="ORF">J2I46_01195</name>
</gene>
<feature type="transmembrane region" description="Helical" evidence="13">
    <location>
        <begin position="115"/>
        <end position="133"/>
    </location>
</feature>
<comment type="caution">
    <text evidence="15">The sequence shown here is derived from an EMBL/GenBank/DDBJ whole genome shotgun (WGS) entry which is preliminary data.</text>
</comment>
<keyword evidence="8 15" id="KW-0418">Kinase</keyword>
<evidence type="ECO:0000256" key="10">
    <source>
        <dbReference type="ARBA" id="ARBA00023012"/>
    </source>
</evidence>
<dbReference type="Gene3D" id="3.30.565.10">
    <property type="entry name" value="Histidine kinase-like ATPase, C-terminal domain"/>
    <property type="match status" value="1"/>
</dbReference>
<keyword evidence="16" id="KW-1185">Reference proteome</keyword>
<keyword evidence="5" id="KW-0597">Phosphoprotein</keyword>
<dbReference type="Proteomes" id="UP000664628">
    <property type="component" value="Unassembled WGS sequence"/>
</dbReference>
<dbReference type="SUPFAM" id="SSF55874">
    <property type="entry name" value="ATPase domain of HSP90 chaperone/DNA topoisomerase II/histidine kinase"/>
    <property type="match status" value="1"/>
</dbReference>
<evidence type="ECO:0000256" key="13">
    <source>
        <dbReference type="SAM" id="Phobius"/>
    </source>
</evidence>
<evidence type="ECO:0000256" key="4">
    <source>
        <dbReference type="ARBA" id="ARBA00012438"/>
    </source>
</evidence>
<dbReference type="InterPro" id="IPR036890">
    <property type="entry name" value="HATPase_C_sf"/>
</dbReference>
<comment type="catalytic activity">
    <reaction evidence="1">
        <text>ATP + protein L-histidine = ADP + protein N-phospho-L-histidine.</text>
        <dbReference type="EC" id="2.7.13.3"/>
    </reaction>
</comment>
<dbReference type="PRINTS" id="PR00344">
    <property type="entry name" value="BCTRLSENSOR"/>
</dbReference>
<reference evidence="15 16" key="1">
    <citation type="submission" date="2021-03" db="EMBL/GenBank/DDBJ databases">
        <title>Fibrella sp. HMF5405 genome sequencing and assembly.</title>
        <authorList>
            <person name="Kang H."/>
            <person name="Kim H."/>
            <person name="Bae S."/>
            <person name="Joh K."/>
        </authorList>
    </citation>
    <scope>NUCLEOTIDE SEQUENCE [LARGE SCALE GENOMIC DNA]</scope>
    <source>
        <strain evidence="15 16">HMF5405</strain>
    </source>
</reference>
<evidence type="ECO:0000256" key="8">
    <source>
        <dbReference type="ARBA" id="ARBA00022777"/>
    </source>
</evidence>
<feature type="transmembrane region" description="Helical" evidence="13">
    <location>
        <begin position="39"/>
        <end position="62"/>
    </location>
</feature>
<evidence type="ECO:0000256" key="6">
    <source>
        <dbReference type="ARBA" id="ARBA00022679"/>
    </source>
</evidence>
<dbReference type="SMART" id="SM00387">
    <property type="entry name" value="HATPase_c"/>
    <property type="match status" value="1"/>
</dbReference>
<dbReference type="SMART" id="SM00388">
    <property type="entry name" value="HisKA"/>
    <property type="match status" value="1"/>
</dbReference>
<comment type="subcellular location">
    <subcellularLocation>
        <location evidence="2">Membrane</location>
        <topology evidence="2">Multi-pass membrane protein</topology>
    </subcellularLocation>
</comment>
<evidence type="ECO:0000256" key="12">
    <source>
        <dbReference type="SAM" id="Coils"/>
    </source>
</evidence>
<proteinExistence type="inferred from homology"/>
<feature type="transmembrane region" description="Helical" evidence="13">
    <location>
        <begin position="68"/>
        <end position="86"/>
    </location>
</feature>
<keyword evidence="11 13" id="KW-0472">Membrane</keyword>
<evidence type="ECO:0000259" key="14">
    <source>
        <dbReference type="PROSITE" id="PS50109"/>
    </source>
</evidence>
<dbReference type="InterPro" id="IPR001734">
    <property type="entry name" value="Na/solute_symporter"/>
</dbReference>
<dbReference type="CDD" id="cd00082">
    <property type="entry name" value="HisKA"/>
    <property type="match status" value="1"/>
</dbReference>
<evidence type="ECO:0000256" key="9">
    <source>
        <dbReference type="ARBA" id="ARBA00022989"/>
    </source>
</evidence>
<comment type="similarity">
    <text evidence="3">Belongs to the sodium:solute symporter (SSF) (TC 2.A.21) family.</text>
</comment>
<dbReference type="InterPro" id="IPR050736">
    <property type="entry name" value="Sensor_HK_Regulatory"/>
</dbReference>
<evidence type="ECO:0000256" key="11">
    <source>
        <dbReference type="ARBA" id="ARBA00023136"/>
    </source>
</evidence>
<organism evidence="15 16">
    <name type="scientific">Fibrella forsythiae</name>
    <dbReference type="NCBI Taxonomy" id="2817061"/>
    <lineage>
        <taxon>Bacteria</taxon>
        <taxon>Pseudomonadati</taxon>
        <taxon>Bacteroidota</taxon>
        <taxon>Cytophagia</taxon>
        <taxon>Cytophagales</taxon>
        <taxon>Spirosomataceae</taxon>
        <taxon>Fibrella</taxon>
    </lineage>
</organism>
<feature type="transmembrane region" description="Helical" evidence="13">
    <location>
        <begin position="281"/>
        <end position="301"/>
    </location>
</feature>
<feature type="transmembrane region" description="Helical" evidence="13">
    <location>
        <begin position="6"/>
        <end position="24"/>
    </location>
</feature>
<feature type="transmembrane region" description="Helical" evidence="13">
    <location>
        <begin position="332"/>
        <end position="362"/>
    </location>
</feature>
<dbReference type="InterPro" id="IPR003661">
    <property type="entry name" value="HisK_dim/P_dom"/>
</dbReference>
<dbReference type="GO" id="GO:0016301">
    <property type="term" value="F:kinase activity"/>
    <property type="evidence" value="ECO:0007669"/>
    <property type="project" value="UniProtKB-KW"/>
</dbReference>
<evidence type="ECO:0000313" key="16">
    <source>
        <dbReference type="Proteomes" id="UP000664628"/>
    </source>
</evidence>
<feature type="transmembrane region" description="Helical" evidence="13">
    <location>
        <begin position="448"/>
        <end position="470"/>
    </location>
</feature>
<keyword evidence="12" id="KW-0175">Coiled coil</keyword>
<dbReference type="Pfam" id="PF02518">
    <property type="entry name" value="HATPase_c"/>
    <property type="match status" value="1"/>
</dbReference>
<keyword evidence="7 13" id="KW-0812">Transmembrane</keyword>
<evidence type="ECO:0000256" key="2">
    <source>
        <dbReference type="ARBA" id="ARBA00004141"/>
    </source>
</evidence>
<evidence type="ECO:0000256" key="3">
    <source>
        <dbReference type="ARBA" id="ARBA00006434"/>
    </source>
</evidence>
<dbReference type="Gene3D" id="1.20.1730.10">
    <property type="entry name" value="Sodium/glucose cotransporter"/>
    <property type="match status" value="1"/>
</dbReference>
<dbReference type="PROSITE" id="PS50283">
    <property type="entry name" value="NA_SOLUT_SYMP_3"/>
    <property type="match status" value="1"/>
</dbReference>
<dbReference type="RefSeq" id="WP_207327098.1">
    <property type="nucleotide sequence ID" value="NZ_JAFMYW010000001.1"/>
</dbReference>
<sequence length="907" mass="100124">MSNILLLVCSLIYLSLLFAVAYWAENRGKSKRSVANNPYIYALSLAVYCTAWTFYGSVGLAASKGMEFLAMYIGPTITAPIWWILLRKMIRICNGQRITSIADFISARYGKSRTLGVLVTAICVVGLIPYISIQLKAIAGSFSLLTGQVTGRSGSFINDKAFYITLLLAVFTVLFGTRKLEATERHEGLVTAVAFESIVKLIAFLAVGIFVTFGLFNGPADIFRHASQQAVLKQEFTTGAGHTTADWFWYSLLSAIAILFLPRQFQVAVVENSDERHVSKAMWLFPLYMLLINLFVIPVAFGGKLLLNAASFDADGYVLTLPLQYGQQGLALLAYLGGFSAATSMIIVETIALSVMISNNVVMPLLVGVPRWNIWFGTASSRFVINVRRMAILSLLLLAYWYYRSVSSHFSLVSVGTISFVAVAQFTPAMIGGLFWKQGGKSGAMTGLVAGLVIWLYTLILPTLVPVGWIPASWLTVGPAGLGWLNPQALMGLSKFDPIAHSFFWSLLFNSLGYVWGSVSRSQPMLEQQQAVLFVDVFKYRSQGKDSQIVWKGKARLSDLRGLLASFFGTDHAQRVLKRYARRNRINEQQTPADPRFVAYTERLLSGAIGTASARIAVASITQEDPIASNEVIQILKESQALVSVNKELQRLTRELSDANEQLKTADRQKDDFVSTITHEIRTPITSIRALVELMHDTPDMDRDTQTHFLGTVIKESERLTRLINQVLDLERMESGRYRFVQEEASIDELVSDAVEAVRPLAVEKTVRIDTYLNCKATNVYVDRDRLMQALINLLANAVKFAPTVSGWVVVRSDCEAGTCEVSINDNGMGIDPKFHELIFEKYRQGQTSEREGTTTSLHKPTGSGLGLAIAKRIVELHGGQISVHSLPGEGATFSFQIPVASSANQH</sequence>
<dbReference type="SUPFAM" id="SSF47384">
    <property type="entry name" value="Homodimeric domain of signal transducing histidine kinase"/>
    <property type="match status" value="1"/>
</dbReference>
<evidence type="ECO:0000256" key="1">
    <source>
        <dbReference type="ARBA" id="ARBA00000085"/>
    </source>
</evidence>
<dbReference type="InterPro" id="IPR003594">
    <property type="entry name" value="HATPase_dom"/>
</dbReference>
<dbReference type="InterPro" id="IPR038377">
    <property type="entry name" value="Na/Glc_symporter_sf"/>
</dbReference>
<keyword evidence="9 13" id="KW-1133">Transmembrane helix</keyword>
<feature type="domain" description="Histidine kinase" evidence="14">
    <location>
        <begin position="676"/>
        <end position="902"/>
    </location>
</feature>
<evidence type="ECO:0000256" key="5">
    <source>
        <dbReference type="ARBA" id="ARBA00022553"/>
    </source>
</evidence>
<dbReference type="PANTHER" id="PTHR43711:SF1">
    <property type="entry name" value="HISTIDINE KINASE 1"/>
    <property type="match status" value="1"/>
</dbReference>
<feature type="transmembrane region" description="Helical" evidence="13">
    <location>
        <begin position="247"/>
        <end position="269"/>
    </location>
</feature>
<feature type="transmembrane region" description="Helical" evidence="13">
    <location>
        <begin position="383"/>
        <end position="403"/>
    </location>
</feature>
<keyword evidence="10" id="KW-0902">Two-component regulatory system</keyword>